<dbReference type="Proteomes" id="UP000199445">
    <property type="component" value="Unassembled WGS sequence"/>
</dbReference>
<organism evidence="5 6">
    <name type="scientific">Marinobacter persicus</name>
    <dbReference type="NCBI Taxonomy" id="930118"/>
    <lineage>
        <taxon>Bacteria</taxon>
        <taxon>Pseudomonadati</taxon>
        <taxon>Pseudomonadota</taxon>
        <taxon>Gammaproteobacteria</taxon>
        <taxon>Pseudomonadales</taxon>
        <taxon>Marinobacteraceae</taxon>
        <taxon>Marinobacter</taxon>
    </lineage>
</organism>
<dbReference type="EMBL" id="FOSC01000012">
    <property type="protein sequence ID" value="SFK22740.1"/>
    <property type="molecule type" value="Genomic_DNA"/>
</dbReference>
<proteinExistence type="inferred from homology"/>
<evidence type="ECO:0000259" key="4">
    <source>
        <dbReference type="Pfam" id="PF01261"/>
    </source>
</evidence>
<dbReference type="Gene3D" id="3.20.20.150">
    <property type="entry name" value="Divalent-metal-dependent TIM barrel enzymes"/>
    <property type="match status" value="1"/>
</dbReference>
<dbReference type="OrthoDB" id="9786584at2"/>
<dbReference type="AlphaFoldDB" id="A0A1I3XT97"/>
<dbReference type="InterPro" id="IPR053398">
    <property type="entry name" value="HPT_OtnI_isomerases"/>
</dbReference>
<feature type="domain" description="Xylose isomerase-like TIM barrel" evidence="4">
    <location>
        <begin position="21"/>
        <end position="256"/>
    </location>
</feature>
<keyword evidence="6" id="KW-1185">Reference proteome</keyword>
<dbReference type="InterPro" id="IPR026040">
    <property type="entry name" value="HyI-like"/>
</dbReference>
<dbReference type="NCBIfam" id="NF043033">
    <property type="entry name" value="OxoTetrIsom"/>
    <property type="match status" value="1"/>
</dbReference>
<keyword evidence="1 2" id="KW-0413">Isomerase</keyword>
<accession>A0A1I3XT97</accession>
<feature type="active site" description="Proton donor/acceptor" evidence="3">
    <location>
        <position position="241"/>
    </location>
</feature>
<dbReference type="GO" id="GO:0046487">
    <property type="term" value="P:glyoxylate metabolic process"/>
    <property type="evidence" value="ECO:0007669"/>
    <property type="project" value="TreeGrafter"/>
</dbReference>
<dbReference type="InterPro" id="IPR017643">
    <property type="entry name" value="Hydroxypyruvate_isomerase"/>
</dbReference>
<feature type="active site" description="Proton donor/acceptor" evidence="3">
    <location>
        <position position="143"/>
    </location>
</feature>
<sequence length="262" mass="29125">MPRFAANLSMLFTEVPFLERFAKAREAGFTGVEYLFPYDWPAEQLAEQLRANGLTQVLFNLPPGDWAGGERGIACLPGREAEFRAGVEQALDYARALGCRQLNCLAGLQPEGLDGLIARETLVANVRYAAGRLAEEGIMLCLEAINSRVDMPGFLLDTSEKVIAVIEEVGADNVRLQYDLYHMQIMEGDLLRTAERLLPWIGHIQFADNPGRHQPGTGEINFSRVFAELDRLGYHGWMSAEYRPSTITEGSLGWFEAARQAS</sequence>
<dbReference type="GO" id="GO:0008903">
    <property type="term" value="F:hydroxypyruvate isomerase activity"/>
    <property type="evidence" value="ECO:0007669"/>
    <property type="project" value="TreeGrafter"/>
</dbReference>
<dbReference type="PANTHER" id="PTHR43489:SF6">
    <property type="entry name" value="HYDROXYPYRUVATE ISOMERASE-RELATED"/>
    <property type="match status" value="1"/>
</dbReference>
<dbReference type="Pfam" id="PF01261">
    <property type="entry name" value="AP_endonuc_2"/>
    <property type="match status" value="1"/>
</dbReference>
<dbReference type="FunFam" id="3.20.20.150:FF:000007">
    <property type="entry name" value="Hydroxypyruvate isomerase"/>
    <property type="match status" value="1"/>
</dbReference>
<dbReference type="PANTHER" id="PTHR43489">
    <property type="entry name" value="ISOMERASE"/>
    <property type="match status" value="1"/>
</dbReference>
<dbReference type="SUPFAM" id="SSF51658">
    <property type="entry name" value="Xylose isomerase-like"/>
    <property type="match status" value="1"/>
</dbReference>
<evidence type="ECO:0000313" key="5">
    <source>
        <dbReference type="EMBL" id="SFK22740.1"/>
    </source>
</evidence>
<dbReference type="NCBIfam" id="TIGR03234">
    <property type="entry name" value="OH-pyruv-isom"/>
    <property type="match status" value="1"/>
</dbReference>
<evidence type="ECO:0000313" key="6">
    <source>
        <dbReference type="Proteomes" id="UP000199445"/>
    </source>
</evidence>
<evidence type="ECO:0000256" key="2">
    <source>
        <dbReference type="PIRNR" id="PIRNR006241"/>
    </source>
</evidence>
<gene>
    <name evidence="5" type="ORF">SAMN05216429_112123</name>
</gene>
<dbReference type="InterPro" id="IPR050417">
    <property type="entry name" value="Sugar_Epim/Isomerase"/>
</dbReference>
<name>A0A1I3XT97_9GAMM</name>
<dbReference type="RefSeq" id="WP_091706373.1">
    <property type="nucleotide sequence ID" value="NZ_BMYN01000008.1"/>
</dbReference>
<dbReference type="InterPro" id="IPR036237">
    <property type="entry name" value="Xyl_isomerase-like_sf"/>
</dbReference>
<reference evidence="5 6" key="1">
    <citation type="submission" date="2016-10" db="EMBL/GenBank/DDBJ databases">
        <authorList>
            <person name="de Groot N.N."/>
        </authorList>
    </citation>
    <scope>NUCLEOTIDE SEQUENCE [LARGE SCALE GENOMIC DNA]</scope>
    <source>
        <strain evidence="5 6">IBRC-M 10445</strain>
    </source>
</reference>
<protein>
    <submittedName>
        <fullName evidence="5">Hydroxypyruvate isomerase</fullName>
    </submittedName>
</protein>
<evidence type="ECO:0000256" key="3">
    <source>
        <dbReference type="PIRSR" id="PIRSR006241-50"/>
    </source>
</evidence>
<evidence type="ECO:0000256" key="1">
    <source>
        <dbReference type="ARBA" id="ARBA00023235"/>
    </source>
</evidence>
<dbReference type="PIRSF" id="PIRSF006241">
    <property type="entry name" value="HyI"/>
    <property type="match status" value="1"/>
</dbReference>
<comment type="similarity">
    <text evidence="2">Belongs to the hyi family.</text>
</comment>
<dbReference type="InterPro" id="IPR013022">
    <property type="entry name" value="Xyl_isomerase-like_TIM-brl"/>
</dbReference>
<keyword evidence="5" id="KW-0670">Pyruvate</keyword>